<accession>A0A814GYT4</accession>
<feature type="compositionally biased region" description="Polar residues" evidence="1">
    <location>
        <begin position="39"/>
        <end position="48"/>
    </location>
</feature>
<name>A0A814GYT4_ADIRI</name>
<comment type="caution">
    <text evidence="2">The sequence shown here is derived from an EMBL/GenBank/DDBJ whole genome shotgun (WGS) entry which is preliminary data.</text>
</comment>
<protein>
    <submittedName>
        <fullName evidence="2">Uncharacterized protein</fullName>
    </submittedName>
</protein>
<dbReference type="Proteomes" id="UP000663852">
    <property type="component" value="Unassembled WGS sequence"/>
</dbReference>
<dbReference type="AlphaFoldDB" id="A0A814GYT4"/>
<gene>
    <name evidence="2" type="ORF">EDS130_LOCUS14959</name>
</gene>
<proteinExistence type="predicted"/>
<evidence type="ECO:0000256" key="1">
    <source>
        <dbReference type="SAM" id="MobiDB-lite"/>
    </source>
</evidence>
<feature type="compositionally biased region" description="Polar residues" evidence="1">
    <location>
        <begin position="20"/>
        <end position="32"/>
    </location>
</feature>
<sequence length="82" mass="9490">MIDNLQRREVFSPVSTQVNIMSPKSNESSQSVVDEKTKQQPLMNNFQGRRTDQRIKIINEKVSVSSNQINGAHQTRRSRRFS</sequence>
<evidence type="ECO:0000313" key="2">
    <source>
        <dbReference type="EMBL" id="CAF1002571.1"/>
    </source>
</evidence>
<organism evidence="2 3">
    <name type="scientific">Adineta ricciae</name>
    <name type="common">Rotifer</name>
    <dbReference type="NCBI Taxonomy" id="249248"/>
    <lineage>
        <taxon>Eukaryota</taxon>
        <taxon>Metazoa</taxon>
        <taxon>Spiralia</taxon>
        <taxon>Gnathifera</taxon>
        <taxon>Rotifera</taxon>
        <taxon>Eurotatoria</taxon>
        <taxon>Bdelloidea</taxon>
        <taxon>Adinetida</taxon>
        <taxon>Adinetidae</taxon>
        <taxon>Adineta</taxon>
    </lineage>
</organism>
<feature type="region of interest" description="Disordered" evidence="1">
    <location>
        <begin position="20"/>
        <end position="49"/>
    </location>
</feature>
<reference evidence="2" key="1">
    <citation type="submission" date="2021-02" db="EMBL/GenBank/DDBJ databases">
        <authorList>
            <person name="Nowell W R."/>
        </authorList>
    </citation>
    <scope>NUCLEOTIDE SEQUENCE</scope>
</reference>
<evidence type="ECO:0000313" key="3">
    <source>
        <dbReference type="Proteomes" id="UP000663852"/>
    </source>
</evidence>
<dbReference type="EMBL" id="CAJNOJ010000062">
    <property type="protein sequence ID" value="CAF1002571.1"/>
    <property type="molecule type" value="Genomic_DNA"/>
</dbReference>